<evidence type="ECO:0000259" key="2">
    <source>
        <dbReference type="Pfam" id="PF11258"/>
    </source>
</evidence>
<feature type="domain" description="DUF3048" evidence="3">
    <location>
        <begin position="273"/>
        <end position="388"/>
    </location>
</feature>
<accession>A0A1F5Z1W4</accession>
<dbReference type="InterPro" id="IPR021416">
    <property type="entry name" value="DUF3048_N"/>
</dbReference>
<dbReference type="InterPro" id="IPR035328">
    <property type="entry name" value="DUF3048_C"/>
</dbReference>
<evidence type="ECO:0000313" key="4">
    <source>
        <dbReference type="EMBL" id="OGG06177.1"/>
    </source>
</evidence>
<gene>
    <name evidence="4" type="ORF">A2872_04375</name>
</gene>
<evidence type="ECO:0000313" key="5">
    <source>
        <dbReference type="Proteomes" id="UP000178681"/>
    </source>
</evidence>
<reference evidence="4 5" key="1">
    <citation type="journal article" date="2016" name="Nat. Commun.">
        <title>Thousands of microbial genomes shed light on interconnected biogeochemical processes in an aquifer system.</title>
        <authorList>
            <person name="Anantharaman K."/>
            <person name="Brown C.T."/>
            <person name="Hug L.A."/>
            <person name="Sharon I."/>
            <person name="Castelle C.J."/>
            <person name="Probst A.J."/>
            <person name="Thomas B.C."/>
            <person name="Singh A."/>
            <person name="Wilkins M.J."/>
            <person name="Karaoz U."/>
            <person name="Brodie E.L."/>
            <person name="Williams K.H."/>
            <person name="Hubbard S.S."/>
            <person name="Banfield J.F."/>
        </authorList>
    </citation>
    <scope>NUCLEOTIDE SEQUENCE [LARGE SCALE GENOMIC DNA]</scope>
</reference>
<dbReference type="InterPro" id="IPR023158">
    <property type="entry name" value="YerB-like_sf"/>
</dbReference>
<feature type="region of interest" description="Disordered" evidence="1">
    <location>
        <begin position="33"/>
        <end position="58"/>
    </location>
</feature>
<proteinExistence type="predicted"/>
<dbReference type="Pfam" id="PF11258">
    <property type="entry name" value="DUF3048"/>
    <property type="match status" value="1"/>
</dbReference>
<name>A0A1F5Z1W4_9BACT</name>
<protein>
    <recommendedName>
        <fullName evidence="6">Lipoprotein YerB</fullName>
    </recommendedName>
</protein>
<dbReference type="SUPFAM" id="SSF159774">
    <property type="entry name" value="YerB-like"/>
    <property type="match status" value="1"/>
</dbReference>
<sequence length="400" mass="44582">MSKKLALISGGLALYLLTAGGSFAFFSRSQGEASNFKSPRSEDTNQTTGFKRDPSLPRNEACPINGAYYTKPEREMWEKRRPLGVMIENSKVARPQSGLSFADVIYEAIAEGGIPRFLAVYYCQSPEYVGPVRSARTYFLDWISEYGNSPLYAHVGGANTPGPANALGQIDSYGWKLYNDLDNFSLGLPAYILDTDRLGPDTAIEHSKYGIPARLWESAAKRGLTNVEIDDRTSKELAWDSTFTLWKFKDDVALADRPQSFIADFSLSGVQTSYTGDYTIRWQYDKDSNSYLRENGGKAFTDMNNNQQVLAKNVILQFMTMSIANDGYNEEGHGTHTLYGTKGQGKAKILMDGKVTEATWTKKTRLDRTKFFDITGKEIALNRGLTWIEILPIGQAVTVQ</sequence>
<dbReference type="STRING" id="1798377.A2872_04375"/>
<dbReference type="EMBL" id="MFJG01000025">
    <property type="protein sequence ID" value="OGG06177.1"/>
    <property type="molecule type" value="Genomic_DNA"/>
</dbReference>
<evidence type="ECO:0000259" key="3">
    <source>
        <dbReference type="Pfam" id="PF17479"/>
    </source>
</evidence>
<organism evidence="4 5">
    <name type="scientific">Candidatus Gottesmanbacteria bacterium RIFCSPHIGHO2_01_FULL_42_12</name>
    <dbReference type="NCBI Taxonomy" id="1798377"/>
    <lineage>
        <taxon>Bacteria</taxon>
        <taxon>Candidatus Gottesmaniibacteriota</taxon>
    </lineage>
</organism>
<feature type="domain" description="DUF3048" evidence="2">
    <location>
        <begin position="77"/>
        <end position="160"/>
    </location>
</feature>
<dbReference type="AlphaFoldDB" id="A0A1F5Z1W4"/>
<dbReference type="Proteomes" id="UP000178681">
    <property type="component" value="Unassembled WGS sequence"/>
</dbReference>
<feature type="compositionally biased region" description="Polar residues" evidence="1">
    <location>
        <begin position="33"/>
        <end position="49"/>
    </location>
</feature>
<dbReference type="Gene3D" id="3.50.90.10">
    <property type="entry name" value="YerB-like"/>
    <property type="match status" value="1"/>
</dbReference>
<evidence type="ECO:0008006" key="6">
    <source>
        <dbReference type="Google" id="ProtNLM"/>
    </source>
</evidence>
<comment type="caution">
    <text evidence="4">The sequence shown here is derived from an EMBL/GenBank/DDBJ whole genome shotgun (WGS) entry which is preliminary data.</text>
</comment>
<dbReference type="Pfam" id="PF17479">
    <property type="entry name" value="DUF3048_C"/>
    <property type="match status" value="1"/>
</dbReference>
<evidence type="ECO:0000256" key="1">
    <source>
        <dbReference type="SAM" id="MobiDB-lite"/>
    </source>
</evidence>